<evidence type="ECO:0000313" key="2">
    <source>
        <dbReference type="Proteomes" id="UP000676079"/>
    </source>
</evidence>
<proteinExistence type="predicted"/>
<protein>
    <submittedName>
        <fullName evidence="1">Uncharacterized protein</fullName>
    </submittedName>
</protein>
<reference evidence="1 2" key="1">
    <citation type="submission" date="2021-05" db="EMBL/GenBank/DDBJ databases">
        <title>Direct Submission.</title>
        <authorList>
            <person name="Li K."/>
            <person name="Gao J."/>
        </authorList>
    </citation>
    <scope>NUCLEOTIDE SEQUENCE [LARGE SCALE GENOMIC DNA]</scope>
    <source>
        <strain evidence="1 2">Mg02</strain>
    </source>
</reference>
<dbReference type="RefSeq" id="WP_220559530.1">
    <property type="nucleotide sequence ID" value="NZ_CP074133.1"/>
</dbReference>
<accession>A0ABX8BPG6</accession>
<keyword evidence="2" id="KW-1185">Reference proteome</keyword>
<evidence type="ECO:0000313" key="1">
    <source>
        <dbReference type="EMBL" id="QUX24135.1"/>
    </source>
</evidence>
<gene>
    <name evidence="1" type="ORF">KGD84_07445</name>
</gene>
<sequence>MAEVYGRRGGGDGVLHTYIRELEQMPIINPLKFTTSQAEDLVELFERLSNRPVLPIDDELRQADRQEFDSWAMRYLFGPDADDAARAVERSIRDLVMERTQRTVSGREQQQKAVRRTVFDPVPIAARILVDNGVPPKIGDFLPSEESSAEMTIILDVPAHEVLPVTLGETLLDQGDVLIGSNKLMDTPSEAHSQALVALLTVNPKFTGEFAIPVESSVVADAVSNWSEAWRIWLRNVKTDLKTILPKPSQAQRRMQVARELESRTGLLTSTLTME</sequence>
<dbReference type="Proteomes" id="UP000676079">
    <property type="component" value="Chromosome"/>
</dbReference>
<organism evidence="1 2">
    <name type="scientific">Nocardiopsis changdeensis</name>
    <dbReference type="NCBI Taxonomy" id="2831969"/>
    <lineage>
        <taxon>Bacteria</taxon>
        <taxon>Bacillati</taxon>
        <taxon>Actinomycetota</taxon>
        <taxon>Actinomycetes</taxon>
        <taxon>Streptosporangiales</taxon>
        <taxon>Nocardiopsidaceae</taxon>
        <taxon>Nocardiopsis</taxon>
    </lineage>
</organism>
<dbReference type="EMBL" id="CP074133">
    <property type="protein sequence ID" value="QUX24135.1"/>
    <property type="molecule type" value="Genomic_DNA"/>
</dbReference>
<name>A0ABX8BPG6_9ACTN</name>